<dbReference type="Proteomes" id="UP000660262">
    <property type="component" value="Unassembled WGS sequence"/>
</dbReference>
<comment type="caution">
    <text evidence="2">The sequence shown here is derived from an EMBL/GenBank/DDBJ whole genome shotgun (WGS) entry which is preliminary data.</text>
</comment>
<gene>
    <name evidence="2" type="ORF">PPROV_000483200</name>
</gene>
<protein>
    <submittedName>
        <fullName evidence="2">Uncharacterized protein</fullName>
    </submittedName>
</protein>
<evidence type="ECO:0000313" key="3">
    <source>
        <dbReference type="Proteomes" id="UP000660262"/>
    </source>
</evidence>
<dbReference type="AlphaFoldDB" id="A0A830HGR5"/>
<evidence type="ECO:0000313" key="2">
    <source>
        <dbReference type="EMBL" id="GHP06085.1"/>
    </source>
</evidence>
<evidence type="ECO:0000256" key="1">
    <source>
        <dbReference type="SAM" id="MobiDB-lite"/>
    </source>
</evidence>
<keyword evidence="3" id="KW-1185">Reference proteome</keyword>
<name>A0A830HGR5_9CHLO</name>
<organism evidence="2 3">
    <name type="scientific">Pycnococcus provasolii</name>
    <dbReference type="NCBI Taxonomy" id="41880"/>
    <lineage>
        <taxon>Eukaryota</taxon>
        <taxon>Viridiplantae</taxon>
        <taxon>Chlorophyta</taxon>
        <taxon>Pseudoscourfieldiophyceae</taxon>
        <taxon>Pseudoscourfieldiales</taxon>
        <taxon>Pycnococcaceae</taxon>
        <taxon>Pycnococcus</taxon>
    </lineage>
</organism>
<feature type="region of interest" description="Disordered" evidence="1">
    <location>
        <begin position="1"/>
        <end position="66"/>
    </location>
</feature>
<proteinExistence type="predicted"/>
<dbReference type="EMBL" id="BNJQ01000012">
    <property type="protein sequence ID" value="GHP06085.1"/>
    <property type="molecule type" value="Genomic_DNA"/>
</dbReference>
<accession>A0A830HGR5</accession>
<reference evidence="2" key="1">
    <citation type="submission" date="2020-10" db="EMBL/GenBank/DDBJ databases">
        <title>Unveiling of a novel bifunctional photoreceptor, Dualchrome1, isolated from a cosmopolitan green alga.</title>
        <authorList>
            <person name="Suzuki S."/>
            <person name="Kawachi M."/>
        </authorList>
    </citation>
    <scope>NUCLEOTIDE SEQUENCE</scope>
    <source>
        <strain evidence="2">NIES 2893</strain>
    </source>
</reference>
<feature type="compositionally biased region" description="Pro residues" evidence="1">
    <location>
        <begin position="15"/>
        <end position="58"/>
    </location>
</feature>
<sequence>MARTKNGVLERRCMAPPPGQPGEPRPTPPPQPPQPPQPQPQPLTTTTPPPPPPPPLSPMPSIFDCDRIDSYPEGITSHHHVMRRILRAMPPLANMPHEVANWEAIMRWKD</sequence>